<name>S7P1Z2_MYOBR</name>
<feature type="compositionally biased region" description="Polar residues" evidence="1">
    <location>
        <begin position="85"/>
        <end position="96"/>
    </location>
</feature>
<evidence type="ECO:0000313" key="3">
    <source>
        <dbReference type="Proteomes" id="UP000052978"/>
    </source>
</evidence>
<feature type="region of interest" description="Disordered" evidence="1">
    <location>
        <begin position="65"/>
        <end position="96"/>
    </location>
</feature>
<gene>
    <name evidence="2" type="ORF">D623_10005646</name>
</gene>
<feature type="compositionally biased region" description="Polar residues" evidence="1">
    <location>
        <begin position="65"/>
        <end position="77"/>
    </location>
</feature>
<evidence type="ECO:0000256" key="1">
    <source>
        <dbReference type="SAM" id="MobiDB-lite"/>
    </source>
</evidence>
<accession>S7P1Z2</accession>
<protein>
    <submittedName>
        <fullName evidence="2">Uncharacterized protein</fullName>
    </submittedName>
</protein>
<dbReference type="AlphaFoldDB" id="S7P1Z2"/>
<sequence>MAHEGRFSIRHLDDTQTNNTSVGLTDRLFRQKDEITLRIASWTLQSVVMTVDRLRCLLPGKVTGSTKRASKALSTENPDPPASPGGSTWLGTRLSN</sequence>
<reference evidence="2 3" key="1">
    <citation type="journal article" date="2013" name="Nat. Commun.">
        <title>Genome analysis reveals insights into physiology and longevity of the Brandt's bat Myotis brandtii.</title>
        <authorList>
            <person name="Seim I."/>
            <person name="Fang X."/>
            <person name="Xiong Z."/>
            <person name="Lobanov A.V."/>
            <person name="Huang Z."/>
            <person name="Ma S."/>
            <person name="Feng Y."/>
            <person name="Turanov A.A."/>
            <person name="Zhu Y."/>
            <person name="Lenz T.L."/>
            <person name="Gerashchenko M.V."/>
            <person name="Fan D."/>
            <person name="Hee Yim S."/>
            <person name="Yao X."/>
            <person name="Jordan D."/>
            <person name="Xiong Y."/>
            <person name="Ma Y."/>
            <person name="Lyapunov A.N."/>
            <person name="Chen G."/>
            <person name="Kulakova O.I."/>
            <person name="Sun Y."/>
            <person name="Lee S.G."/>
            <person name="Bronson R.T."/>
            <person name="Moskalev A.A."/>
            <person name="Sunyaev S.R."/>
            <person name="Zhang G."/>
            <person name="Krogh A."/>
            <person name="Wang J."/>
            <person name="Gladyshev V.N."/>
        </authorList>
    </citation>
    <scope>NUCLEOTIDE SEQUENCE [LARGE SCALE GENOMIC DNA]</scope>
</reference>
<keyword evidence="3" id="KW-1185">Reference proteome</keyword>
<evidence type="ECO:0000313" key="2">
    <source>
        <dbReference type="EMBL" id="EPQ04098.1"/>
    </source>
</evidence>
<dbReference type="EMBL" id="KE161478">
    <property type="protein sequence ID" value="EPQ04098.1"/>
    <property type="molecule type" value="Genomic_DNA"/>
</dbReference>
<organism evidence="2 3">
    <name type="scientific">Myotis brandtii</name>
    <name type="common">Brandt's bat</name>
    <dbReference type="NCBI Taxonomy" id="109478"/>
    <lineage>
        <taxon>Eukaryota</taxon>
        <taxon>Metazoa</taxon>
        <taxon>Chordata</taxon>
        <taxon>Craniata</taxon>
        <taxon>Vertebrata</taxon>
        <taxon>Euteleostomi</taxon>
        <taxon>Mammalia</taxon>
        <taxon>Eutheria</taxon>
        <taxon>Laurasiatheria</taxon>
        <taxon>Chiroptera</taxon>
        <taxon>Yangochiroptera</taxon>
        <taxon>Vespertilionidae</taxon>
        <taxon>Myotis</taxon>
    </lineage>
</organism>
<dbReference type="Proteomes" id="UP000052978">
    <property type="component" value="Unassembled WGS sequence"/>
</dbReference>
<proteinExistence type="predicted"/>